<reference evidence="1" key="1">
    <citation type="submission" date="2017-11" db="EMBL/GenBank/DDBJ databases">
        <authorList>
            <person name="Kajale S.C."/>
            <person name="Sharma A."/>
        </authorList>
    </citation>
    <scope>NUCLEOTIDE SEQUENCE</scope>
    <source>
        <strain evidence="1">LS1_42</strain>
    </source>
</reference>
<name>A0A8J8TPW0_9EURY</name>
<organism evidence="1 2">
    <name type="scientific">Natronococcus pandeyae</name>
    <dbReference type="NCBI Taxonomy" id="2055836"/>
    <lineage>
        <taxon>Archaea</taxon>
        <taxon>Methanobacteriati</taxon>
        <taxon>Methanobacteriota</taxon>
        <taxon>Stenosarchaea group</taxon>
        <taxon>Halobacteria</taxon>
        <taxon>Halobacteriales</taxon>
        <taxon>Natrialbaceae</taxon>
        <taxon>Natronococcus</taxon>
    </lineage>
</organism>
<accession>A0A8J8TPW0</accession>
<dbReference type="Pfam" id="PF26263">
    <property type="entry name" value="DUF8067"/>
    <property type="match status" value="1"/>
</dbReference>
<dbReference type="RefSeq" id="WP_148860528.1">
    <property type="nucleotide sequence ID" value="NZ_PHNJ01000022.1"/>
</dbReference>
<proteinExistence type="predicted"/>
<dbReference type="Proteomes" id="UP000766904">
    <property type="component" value="Unassembled WGS sequence"/>
</dbReference>
<dbReference type="EMBL" id="PHNJ01000022">
    <property type="protein sequence ID" value="TYL36114.1"/>
    <property type="molecule type" value="Genomic_DNA"/>
</dbReference>
<gene>
    <name evidence="1" type="ORF">CV102_24085</name>
</gene>
<dbReference type="NCBIfam" id="NF041415">
    <property type="entry name" value="halo_CC_star"/>
    <property type="match status" value="1"/>
</dbReference>
<dbReference type="InterPro" id="IPR058380">
    <property type="entry name" value="DUF8067"/>
</dbReference>
<protein>
    <submittedName>
        <fullName evidence="1">Uncharacterized protein</fullName>
    </submittedName>
</protein>
<comment type="caution">
    <text evidence="1">The sequence shown here is derived from an EMBL/GenBank/DDBJ whole genome shotgun (WGS) entry which is preliminary data.</text>
</comment>
<keyword evidence="2" id="KW-1185">Reference proteome</keyword>
<dbReference type="AlphaFoldDB" id="A0A8J8TPW0"/>
<dbReference type="OrthoDB" id="205545at2157"/>
<evidence type="ECO:0000313" key="1">
    <source>
        <dbReference type="EMBL" id="TYL36114.1"/>
    </source>
</evidence>
<evidence type="ECO:0000313" key="2">
    <source>
        <dbReference type="Proteomes" id="UP000766904"/>
    </source>
</evidence>
<sequence length="62" mass="6358">MLLSTTDEEVVAAAEALADELAAVQAESTSVEFESILIQCNDAISEETGIEYGDACDAGGSC</sequence>